<feature type="domain" description="Secretion system C-terminal sorting" evidence="1">
    <location>
        <begin position="1279"/>
        <end position="1350"/>
    </location>
</feature>
<accession>A0AA51R8Y4</accession>
<sequence length="1352" mass="147668">MNLFYKSLFSIFLFLNTVFIVNAQIYELNENFNSNADAGFTGGSPNIVLMDSNGKYIVAGDFTGYNGTAREGLVRLNADGTLDVGFGDLSATFSGTSITDMEIDASDNIYISGTFAAEVLKIDNTGTIDGGFNFSRTNLSAGGTIQELGLDDQLSKLYIGQEVSGDIEIAQHLSSTGAEDNDFSVRTLTGTSAAVKDIAVDNNNDVYIVGRFNSVGIFSPINIARFDYLTGNFDQNFVPNYAQHIISSRPIAEIEVNSSGDVYTIQNTSSAGVVFVKYQSDGTYVDDNFVSTNGTAPVELTDLIVDDNDDYFFISGEFGVVYGDPATLSKTDFFAANNFESSTTSNVKSILYNETSDEFIAVGDFDIYGGKTANTIAKLGLCETITINTEPEVTNACVGESRDISVDASGTGLTYQWQVNTNSGSGLYTDLSDDATYANTNSNTLIINNITTSLNGNRYRVIISDGNCSKTSQNVVLPVTENPSFTTQPTNVTACQYDDGIQFSAAISGNSGNLRWQVDSLTGSGFVDLPENGNNENVFTSTLTLNNINSLESDGYQFRLVAAGCETEVISNTATLNVNPAPEFSISGNGGTSEVVLCDGGNVSYVANSENQDLTYQWQIYNRNTSSYENLSDGGLYSGTETSTLSVDGANNTMEQINSVGVVDYKCIATNINTNCMGESNARLIIIEKELTRNRITTQPTRQSDCDFTGDGRSLSFQIETDLDFGEYVQWQVDSINGNGFINIPDEKSNSLTFVATQKNNDLQYRAVIMPCAEISDTVQSIIDRRPELTISDDVKSCENEETLFIVESDQPNVTYQWEYRLISNSGGVYTSLTEDGNHLGVNDDTLRVMNNTGSSDILYRCVVSSENDLCESISQSARLTVYSDPNYTTTNSTGDLTVCQDGFGSIQRTLSNYDGINADYFSFQWQVSSDGNTFTDVIDNEFYTGAADRVLKIDSAAIDLDSNYYRLSITGCSSNFYSDTSQLFIEEAPVIETHPEDQTICYDQGEVAVFGVIAKGDNLIYQWLTSASGEEGTFNFYTGGSNSTSDDNDSIFFDGNNYNNIEYSGNYFKSRIINGSNCEQIAESDPVQFIMNEVTISSLRSESQEMGTTVCINDETYVFVEAQGKSLNYQWQIDLGDGFTDLTADDLYSSVNDDTLRFVVTSENIDADYRCVVSGLCDPVTSSAINISSSVVQSENPVIESNRLSNGDLELFVQNIGYNSLIWYDEDGNQLSTQERPLVNSTGIYSVEAILNGCGFMSEPFEVTETVLSVKDAFSTKLYPNPVSNRLKLDLGTIHHGTTTIRVYEVNGTLIKSEETNEQNASIDVSDLRKGVYLLILKSKRGTVKRKFVKE</sequence>
<organism evidence="2 3">
    <name type="scientific">Marivirga salinarum</name>
    <dbReference type="NCBI Taxonomy" id="3059078"/>
    <lineage>
        <taxon>Bacteria</taxon>
        <taxon>Pseudomonadati</taxon>
        <taxon>Bacteroidota</taxon>
        <taxon>Cytophagia</taxon>
        <taxon>Cytophagales</taxon>
        <taxon>Marivirgaceae</taxon>
        <taxon>Marivirga</taxon>
    </lineage>
</organism>
<dbReference type="EMBL" id="CP129971">
    <property type="protein sequence ID" value="WMN11702.1"/>
    <property type="molecule type" value="Genomic_DNA"/>
</dbReference>
<dbReference type="InterPro" id="IPR013431">
    <property type="entry name" value="Delta_60_rpt"/>
</dbReference>
<evidence type="ECO:0000313" key="3">
    <source>
        <dbReference type="Proteomes" id="UP001230496"/>
    </source>
</evidence>
<dbReference type="InterPro" id="IPR026444">
    <property type="entry name" value="Secre_tail"/>
</dbReference>
<dbReference type="RefSeq" id="WP_308349310.1">
    <property type="nucleotide sequence ID" value="NZ_CP129971.1"/>
</dbReference>
<name>A0AA51R8Y4_9BACT</name>
<evidence type="ECO:0000259" key="1">
    <source>
        <dbReference type="Pfam" id="PF18962"/>
    </source>
</evidence>
<dbReference type="Pfam" id="PF18962">
    <property type="entry name" value="Por_Secre_tail"/>
    <property type="match status" value="1"/>
</dbReference>
<dbReference type="Proteomes" id="UP001230496">
    <property type="component" value="Chromosome"/>
</dbReference>
<proteinExistence type="predicted"/>
<dbReference type="Gene3D" id="2.80.10.50">
    <property type="match status" value="1"/>
</dbReference>
<dbReference type="SUPFAM" id="SSF101898">
    <property type="entry name" value="NHL repeat"/>
    <property type="match status" value="1"/>
</dbReference>
<dbReference type="Pfam" id="PF17164">
    <property type="entry name" value="DUF5122"/>
    <property type="match status" value="1"/>
</dbReference>
<gene>
    <name evidence="2" type="ORF">QYS49_39315</name>
</gene>
<dbReference type="NCBIfam" id="TIGR04183">
    <property type="entry name" value="Por_Secre_tail"/>
    <property type="match status" value="1"/>
</dbReference>
<keyword evidence="3" id="KW-1185">Reference proteome</keyword>
<reference evidence="2 3" key="1">
    <citation type="submission" date="2023-08" db="EMBL/GenBank/DDBJ databases">
        <title>Comparative genomics and taxonomic characterization of three novel marine species of genus Marivirga.</title>
        <authorList>
            <person name="Muhammad N."/>
            <person name="Kim S.-G."/>
        </authorList>
    </citation>
    <scope>NUCLEOTIDE SEQUENCE [LARGE SCALE GENOMIC DNA]</scope>
    <source>
        <strain evidence="2 3">BDSF4-3</strain>
    </source>
</reference>
<dbReference type="Gene3D" id="2.60.40.10">
    <property type="entry name" value="Immunoglobulins"/>
    <property type="match status" value="1"/>
</dbReference>
<dbReference type="KEGG" id="msaa:QYS49_39315"/>
<protein>
    <submittedName>
        <fullName evidence="2">T9SS type A sorting domain-containing protein</fullName>
    </submittedName>
</protein>
<dbReference type="InterPro" id="IPR013783">
    <property type="entry name" value="Ig-like_fold"/>
</dbReference>
<evidence type="ECO:0000313" key="2">
    <source>
        <dbReference type="EMBL" id="WMN11702.1"/>
    </source>
</evidence>